<keyword evidence="6" id="KW-1185">Reference proteome</keyword>
<sequence>MSEAVASSESGLTEMESATIAYFCDGVRVLGLPPSVGEIYGLLFISQKPLSQADFVERLGISKGSASQGLSLLKALGALNEAKGPDSRRNYFEANLNLKRLVGGFIRNQVRPHLRSGEAKLDGLQSIAELEEDPEQRAFVQERLGKLERWSQRGQMVLPILQRFLGE</sequence>
<gene>
    <name evidence="5" type="ORF">GCM10007100_37620</name>
</gene>
<reference evidence="5" key="2">
    <citation type="submission" date="2020-09" db="EMBL/GenBank/DDBJ databases">
        <authorList>
            <person name="Sun Q."/>
            <person name="Kim S."/>
        </authorList>
    </citation>
    <scope>NUCLEOTIDE SEQUENCE</scope>
    <source>
        <strain evidence="5">KCTC 12988</strain>
    </source>
</reference>
<feature type="domain" description="HTH marR-type" evidence="4">
    <location>
        <begin position="31"/>
        <end position="86"/>
    </location>
</feature>
<dbReference type="PANTHER" id="PTHR38465">
    <property type="entry name" value="HTH-TYPE TRANSCRIPTIONAL REGULATOR MJ1563-RELATED"/>
    <property type="match status" value="1"/>
</dbReference>
<dbReference type="Pfam" id="PF12802">
    <property type="entry name" value="MarR_2"/>
    <property type="match status" value="1"/>
</dbReference>
<dbReference type="InterPro" id="IPR036388">
    <property type="entry name" value="WH-like_DNA-bd_sf"/>
</dbReference>
<keyword evidence="3" id="KW-0804">Transcription</keyword>
<evidence type="ECO:0000256" key="2">
    <source>
        <dbReference type="ARBA" id="ARBA00023125"/>
    </source>
</evidence>
<protein>
    <recommendedName>
        <fullName evidence="4">HTH marR-type domain-containing protein</fullName>
    </recommendedName>
</protein>
<evidence type="ECO:0000259" key="4">
    <source>
        <dbReference type="Pfam" id="PF12802"/>
    </source>
</evidence>
<dbReference type="InterPro" id="IPR036390">
    <property type="entry name" value="WH_DNA-bd_sf"/>
</dbReference>
<dbReference type="Gene3D" id="1.10.10.10">
    <property type="entry name" value="Winged helix-like DNA-binding domain superfamily/Winged helix DNA-binding domain"/>
    <property type="match status" value="1"/>
</dbReference>
<evidence type="ECO:0000256" key="3">
    <source>
        <dbReference type="ARBA" id="ARBA00023163"/>
    </source>
</evidence>
<dbReference type="SUPFAM" id="SSF46785">
    <property type="entry name" value="Winged helix' DNA-binding domain"/>
    <property type="match status" value="1"/>
</dbReference>
<dbReference type="InterPro" id="IPR000835">
    <property type="entry name" value="HTH_MarR-typ"/>
</dbReference>
<dbReference type="Proteomes" id="UP000644507">
    <property type="component" value="Unassembled WGS sequence"/>
</dbReference>
<dbReference type="GO" id="GO:0003677">
    <property type="term" value="F:DNA binding"/>
    <property type="evidence" value="ECO:0007669"/>
    <property type="project" value="UniProtKB-KW"/>
</dbReference>
<dbReference type="GO" id="GO:0003700">
    <property type="term" value="F:DNA-binding transcription factor activity"/>
    <property type="evidence" value="ECO:0007669"/>
    <property type="project" value="InterPro"/>
</dbReference>
<comment type="caution">
    <text evidence="5">The sequence shown here is derived from an EMBL/GenBank/DDBJ whole genome shotgun (WGS) entry which is preliminary data.</text>
</comment>
<proteinExistence type="predicted"/>
<reference evidence="5" key="1">
    <citation type="journal article" date="2014" name="Int. J. Syst. Evol. Microbiol.">
        <title>Complete genome sequence of Corynebacterium casei LMG S-19264T (=DSM 44701T), isolated from a smear-ripened cheese.</title>
        <authorList>
            <consortium name="US DOE Joint Genome Institute (JGI-PGF)"/>
            <person name="Walter F."/>
            <person name="Albersmeier A."/>
            <person name="Kalinowski J."/>
            <person name="Ruckert C."/>
        </authorList>
    </citation>
    <scope>NUCLEOTIDE SEQUENCE</scope>
    <source>
        <strain evidence="5">KCTC 12988</strain>
    </source>
</reference>
<evidence type="ECO:0000256" key="1">
    <source>
        <dbReference type="ARBA" id="ARBA00023015"/>
    </source>
</evidence>
<dbReference type="InterPro" id="IPR052362">
    <property type="entry name" value="HTH-GbsR_regulator"/>
</dbReference>
<dbReference type="EMBL" id="BMXI01000021">
    <property type="protein sequence ID" value="GHC66303.1"/>
    <property type="molecule type" value="Genomic_DNA"/>
</dbReference>
<keyword evidence="2" id="KW-0238">DNA-binding</keyword>
<accession>A0A918TXJ6</accession>
<organism evidence="5 6">
    <name type="scientific">Roseibacillus persicicus</name>
    <dbReference type="NCBI Taxonomy" id="454148"/>
    <lineage>
        <taxon>Bacteria</taxon>
        <taxon>Pseudomonadati</taxon>
        <taxon>Verrucomicrobiota</taxon>
        <taxon>Verrucomicrobiia</taxon>
        <taxon>Verrucomicrobiales</taxon>
        <taxon>Verrucomicrobiaceae</taxon>
        <taxon>Roseibacillus</taxon>
    </lineage>
</organism>
<name>A0A918TXJ6_9BACT</name>
<evidence type="ECO:0000313" key="6">
    <source>
        <dbReference type="Proteomes" id="UP000644507"/>
    </source>
</evidence>
<dbReference type="AlphaFoldDB" id="A0A918TXJ6"/>
<evidence type="ECO:0000313" key="5">
    <source>
        <dbReference type="EMBL" id="GHC66303.1"/>
    </source>
</evidence>
<keyword evidence="1" id="KW-0805">Transcription regulation</keyword>
<dbReference type="PANTHER" id="PTHR38465:SF1">
    <property type="entry name" value="HTH-TYPE TRANSCRIPTIONAL REGULATOR MJ1563-RELATED"/>
    <property type="match status" value="1"/>
</dbReference>